<protein>
    <submittedName>
        <fullName evidence="2">Uncharacterized protein</fullName>
    </submittedName>
</protein>
<evidence type="ECO:0000313" key="3">
    <source>
        <dbReference type="Proteomes" id="UP001310890"/>
    </source>
</evidence>
<proteinExistence type="predicted"/>
<sequence length="128" mass="14487">MPKPTARTGLSFAASNVTLGEGNSQTDSEIASQADEAFKLPNEPASVSQNRELASMKVQLDRLLQQMDEQGEESRGKEDAVKQQMQQQKEESKEREEESKKREESRKREDALERRLDQMMSTVARSAK</sequence>
<feature type="compositionally biased region" description="Basic and acidic residues" evidence="1">
    <location>
        <begin position="88"/>
        <end position="117"/>
    </location>
</feature>
<feature type="compositionally biased region" description="Basic and acidic residues" evidence="1">
    <location>
        <begin position="72"/>
        <end position="81"/>
    </location>
</feature>
<dbReference type="AlphaFoldDB" id="A0AAN7TJG4"/>
<organism evidence="2 3">
    <name type="scientific">Meristemomyces frigidus</name>
    <dbReference type="NCBI Taxonomy" id="1508187"/>
    <lineage>
        <taxon>Eukaryota</taxon>
        <taxon>Fungi</taxon>
        <taxon>Dikarya</taxon>
        <taxon>Ascomycota</taxon>
        <taxon>Pezizomycotina</taxon>
        <taxon>Dothideomycetes</taxon>
        <taxon>Dothideomycetidae</taxon>
        <taxon>Mycosphaerellales</taxon>
        <taxon>Teratosphaeriaceae</taxon>
        <taxon>Meristemomyces</taxon>
    </lineage>
</organism>
<reference evidence="2" key="1">
    <citation type="submission" date="2023-08" db="EMBL/GenBank/DDBJ databases">
        <title>Black Yeasts Isolated from many extreme environments.</title>
        <authorList>
            <person name="Coleine C."/>
            <person name="Stajich J.E."/>
            <person name="Selbmann L."/>
        </authorList>
    </citation>
    <scope>NUCLEOTIDE SEQUENCE</scope>
    <source>
        <strain evidence="2">CCFEE 5401</strain>
    </source>
</reference>
<feature type="compositionally biased region" description="Polar residues" evidence="1">
    <location>
        <begin position="119"/>
        <end position="128"/>
    </location>
</feature>
<name>A0AAN7TJG4_9PEZI</name>
<accession>A0AAN7TJG4</accession>
<dbReference type="Proteomes" id="UP001310890">
    <property type="component" value="Unassembled WGS sequence"/>
</dbReference>
<feature type="region of interest" description="Disordered" evidence="1">
    <location>
        <begin position="1"/>
        <end position="128"/>
    </location>
</feature>
<gene>
    <name evidence="2" type="ORF">LTR62_001937</name>
</gene>
<evidence type="ECO:0000313" key="2">
    <source>
        <dbReference type="EMBL" id="KAK5105878.1"/>
    </source>
</evidence>
<comment type="caution">
    <text evidence="2">The sequence shown here is derived from an EMBL/GenBank/DDBJ whole genome shotgun (WGS) entry which is preliminary data.</text>
</comment>
<dbReference type="EMBL" id="JAVRRL010000146">
    <property type="protein sequence ID" value="KAK5105878.1"/>
    <property type="molecule type" value="Genomic_DNA"/>
</dbReference>
<feature type="compositionally biased region" description="Polar residues" evidence="1">
    <location>
        <begin position="13"/>
        <end position="31"/>
    </location>
</feature>
<evidence type="ECO:0000256" key="1">
    <source>
        <dbReference type="SAM" id="MobiDB-lite"/>
    </source>
</evidence>